<reference evidence="1" key="1">
    <citation type="journal article" date="2022" name="Int. J. Mol. Sci.">
        <title>Draft Genome of Tanacetum Coccineum: Genomic Comparison of Closely Related Tanacetum-Family Plants.</title>
        <authorList>
            <person name="Yamashiro T."/>
            <person name="Shiraishi A."/>
            <person name="Nakayama K."/>
            <person name="Satake H."/>
        </authorList>
    </citation>
    <scope>NUCLEOTIDE SEQUENCE</scope>
</reference>
<organism evidence="1 2">
    <name type="scientific">Tanacetum coccineum</name>
    <dbReference type="NCBI Taxonomy" id="301880"/>
    <lineage>
        <taxon>Eukaryota</taxon>
        <taxon>Viridiplantae</taxon>
        <taxon>Streptophyta</taxon>
        <taxon>Embryophyta</taxon>
        <taxon>Tracheophyta</taxon>
        <taxon>Spermatophyta</taxon>
        <taxon>Magnoliopsida</taxon>
        <taxon>eudicotyledons</taxon>
        <taxon>Gunneridae</taxon>
        <taxon>Pentapetalae</taxon>
        <taxon>asterids</taxon>
        <taxon>campanulids</taxon>
        <taxon>Asterales</taxon>
        <taxon>Asteraceae</taxon>
        <taxon>Asteroideae</taxon>
        <taxon>Anthemideae</taxon>
        <taxon>Anthemidinae</taxon>
        <taxon>Tanacetum</taxon>
    </lineage>
</organism>
<evidence type="ECO:0000313" key="2">
    <source>
        <dbReference type="Proteomes" id="UP001151760"/>
    </source>
</evidence>
<name>A0ABQ5HS25_9ASTR</name>
<reference evidence="1" key="2">
    <citation type="submission" date="2022-01" db="EMBL/GenBank/DDBJ databases">
        <authorList>
            <person name="Yamashiro T."/>
            <person name="Shiraishi A."/>
            <person name="Satake H."/>
            <person name="Nakayama K."/>
        </authorList>
    </citation>
    <scope>NUCLEOTIDE SEQUENCE</scope>
</reference>
<comment type="caution">
    <text evidence="1">The sequence shown here is derived from an EMBL/GenBank/DDBJ whole genome shotgun (WGS) entry which is preliminary data.</text>
</comment>
<keyword evidence="2" id="KW-1185">Reference proteome</keyword>
<dbReference type="EMBL" id="BQNB010019891">
    <property type="protein sequence ID" value="GJT90105.1"/>
    <property type="molecule type" value="Genomic_DNA"/>
</dbReference>
<dbReference type="Proteomes" id="UP001151760">
    <property type="component" value="Unassembled WGS sequence"/>
</dbReference>
<proteinExistence type="predicted"/>
<gene>
    <name evidence="1" type="ORF">Tco_1078950</name>
</gene>
<protein>
    <submittedName>
        <fullName evidence="1">Uncharacterized protein</fullName>
    </submittedName>
</protein>
<evidence type="ECO:0000313" key="1">
    <source>
        <dbReference type="EMBL" id="GJT90105.1"/>
    </source>
</evidence>
<accession>A0ABQ5HS25</accession>
<sequence length="90" mass="10598">MKNPSNIYECAITELVEFIQAHQLVSLELILIDDSLRVFVYSVWCQFGDVRSENLMLGDIKFLLVEDDIPFKVLEMCRGRKRKNTRRFEA</sequence>